<dbReference type="Proteomes" id="UP001441914">
    <property type="component" value="Chromosome 1"/>
</dbReference>
<evidence type="ECO:0000313" key="3">
    <source>
        <dbReference type="Proteomes" id="UP001441914"/>
    </source>
</evidence>
<proteinExistence type="predicted"/>
<dbReference type="SUPFAM" id="SSF55464">
    <property type="entry name" value="Origin of replication-binding domain, RBD-like"/>
    <property type="match status" value="1"/>
</dbReference>
<dbReference type="AlphaFoldDB" id="A0AAN0LLD7"/>
<dbReference type="EMBL" id="CP135176">
    <property type="protein sequence ID" value="WZS85595.1"/>
    <property type="molecule type" value="Genomic_DNA"/>
</dbReference>
<feature type="domain" description="TrwC relaxase" evidence="1">
    <location>
        <begin position="11"/>
        <end position="280"/>
    </location>
</feature>
<keyword evidence="3" id="KW-1185">Reference proteome</keyword>
<dbReference type="Pfam" id="PF08751">
    <property type="entry name" value="TrwC"/>
    <property type="match status" value="1"/>
</dbReference>
<organism evidence="2 3">
    <name type="scientific">Vibrio cyclitrophicus ZF270</name>
    <dbReference type="NCBI Taxonomy" id="1136176"/>
    <lineage>
        <taxon>Bacteria</taxon>
        <taxon>Pseudomonadati</taxon>
        <taxon>Pseudomonadota</taxon>
        <taxon>Gammaproteobacteria</taxon>
        <taxon>Vibrionales</taxon>
        <taxon>Vibrionaceae</taxon>
        <taxon>Vibrio</taxon>
    </lineage>
</organism>
<dbReference type="InterPro" id="IPR027417">
    <property type="entry name" value="P-loop_NTPase"/>
</dbReference>
<dbReference type="InterPro" id="IPR014059">
    <property type="entry name" value="TraI/TrwC_relax"/>
</dbReference>
<dbReference type="RefSeq" id="WP_016801021.1">
    <property type="nucleotide sequence ID" value="NZ_CP135176.1"/>
</dbReference>
<protein>
    <submittedName>
        <fullName evidence="2">MobF family relaxase</fullName>
    </submittedName>
</protein>
<name>A0AAN0LLD7_9VIBR</name>
<evidence type="ECO:0000259" key="1">
    <source>
        <dbReference type="Pfam" id="PF08751"/>
    </source>
</evidence>
<dbReference type="Pfam" id="PF13604">
    <property type="entry name" value="AAA_30"/>
    <property type="match status" value="1"/>
</dbReference>
<sequence length="854" mass="95511">MMSISPVNNIAYYADLAKEDYYSGHGEPKGTWLGLGSKLFGLQNQIINDNDYQMLMTGYSPSGDALVQNAGKDNRRAAWDCTLSAPKSVSLAWASSSHKLRHNIEKAIDVAVQKTIRFMEQQVALTRRGSKSSQYEPTAGLIFACFNHCTNRNEEPQLHTHLLALNAAPRMDDSWGSIASESLYYAKMACGAIYRAELAYQLRELGFSIEPDGDSFHLKGVSKKACDAFSSRAQEINYELKKAGIKSSSSRQGASFKTRTRKAKKNVVRDQILESWKGELGKYGLSESYIERLTNGEKELPPSPLDLDSILSGISNNKAVFTEQELYRVIAVVASHNGHNAAQAENLTHLAKRSEDLIALQPKNAFSRQFTTLDVLTCEQLMVNDAKALAKRVSHKIELTEVSEAIHLAENQLGFYFDEEQKEAIQYTLCSGDLSITQGSAGAGKTTLMLAAKIAYEKRSMKIRGACIAKKAADNLTHETGIQSQTIASLVSSIKGDKHPLSGVDILVVDEAGLIPSTELQQLLHEAKVFNCKVILTGEDKQLDAINRGGALRFLSRPEILGTQRIETIRRQRQDWAKQVVVNLRDKRSQQALVALNDHNCVHWSETNEDAIQKLVSDWEKYQMTHPEKQSLVIAREWKDVKKLSKAIREIYIREGKVGTENIELTCSVADKQFKYEYSVGDRVKFCRNEYRRFQVSNGTLGTIKEISQLSDSDTKLSIELDDKRIVSFKASDYSDEIGLNLCHAYALTVFSSQGTTIDGNTFTLYSGRMGQRETYVALSRHKDESHIYINKAEINERVRALEDGIEPNAQLRHAELAKLMTQDRHAALAIEHLKASRQCEKIPDHTLVEEITT</sequence>
<dbReference type="NCBIfam" id="TIGR02686">
    <property type="entry name" value="relax_trwC"/>
    <property type="match status" value="1"/>
</dbReference>
<dbReference type="Gene3D" id="3.40.50.300">
    <property type="entry name" value="P-loop containing nucleotide triphosphate hydrolases"/>
    <property type="match status" value="2"/>
</dbReference>
<accession>A0AAN0LLD7</accession>
<dbReference type="NCBIfam" id="NF041492">
    <property type="entry name" value="MobF"/>
    <property type="match status" value="1"/>
</dbReference>
<evidence type="ECO:0000313" key="2">
    <source>
        <dbReference type="EMBL" id="WZS85595.1"/>
    </source>
</evidence>
<gene>
    <name evidence="2" type="primary">mobF</name>
    <name evidence="2" type="ORF">QYQ95_14305</name>
</gene>
<dbReference type="InterPro" id="IPR014862">
    <property type="entry name" value="TrwC"/>
</dbReference>
<dbReference type="Gene3D" id="2.30.30.940">
    <property type="match status" value="1"/>
</dbReference>
<dbReference type="SUPFAM" id="SSF52540">
    <property type="entry name" value="P-loop containing nucleoside triphosphate hydrolases"/>
    <property type="match status" value="2"/>
</dbReference>
<reference evidence="2 3" key="1">
    <citation type="journal article" date="2024" name="Elife">
        <title>Polysaccharide breakdown products drive degradation-dispersal cycles of foraging bacteria through changes in metabolism and motility.</title>
        <authorList>
            <person name="Stubbusch A.K."/>
            <person name="Keegstra J.M."/>
            <person name="Schwartzman J."/>
            <person name="Pontrelli S."/>
            <person name="Clerc E.E."/>
            <person name="Stocker R."/>
            <person name="Magnabosco C."/>
            <person name="Schubert O.T."/>
            <person name="Ackermann M."/>
            <person name="D'Souza G.G."/>
        </authorList>
    </citation>
    <scope>NUCLEOTIDE SEQUENCE [LARGE SCALE GENOMIC DNA]</scope>
    <source>
        <strain evidence="2 3">ZF270</strain>
    </source>
</reference>